<evidence type="ECO:0000313" key="5">
    <source>
        <dbReference type="Proteomes" id="UP000054107"/>
    </source>
</evidence>
<dbReference type="Gene3D" id="3.10.20.370">
    <property type="match status" value="1"/>
</dbReference>
<accession>A0A0B7N4H6</accession>
<dbReference type="PANTHER" id="PTHR37984:SF5">
    <property type="entry name" value="PROTEIN NYNRIN-LIKE"/>
    <property type="match status" value="1"/>
</dbReference>
<dbReference type="PROSITE" id="PS50994">
    <property type="entry name" value="INTEGRASE"/>
    <property type="match status" value="1"/>
</dbReference>
<evidence type="ECO:0000259" key="2">
    <source>
        <dbReference type="PROSITE" id="PS50878"/>
    </source>
</evidence>
<evidence type="ECO:0008006" key="6">
    <source>
        <dbReference type="Google" id="ProtNLM"/>
    </source>
</evidence>
<evidence type="ECO:0000313" key="4">
    <source>
        <dbReference type="EMBL" id="CEP13208.1"/>
    </source>
</evidence>
<dbReference type="GO" id="GO:0003676">
    <property type="term" value="F:nucleic acid binding"/>
    <property type="evidence" value="ECO:0007669"/>
    <property type="project" value="InterPro"/>
</dbReference>
<dbReference type="SUPFAM" id="SSF53098">
    <property type="entry name" value="Ribonuclease H-like"/>
    <property type="match status" value="1"/>
</dbReference>
<feature type="domain" description="Reverse transcriptase" evidence="2">
    <location>
        <begin position="107"/>
        <end position="285"/>
    </location>
</feature>
<feature type="domain" description="Integrase catalytic" evidence="3">
    <location>
        <begin position="672"/>
        <end position="840"/>
    </location>
</feature>
<dbReference type="InterPro" id="IPR041588">
    <property type="entry name" value="Integrase_H2C2"/>
</dbReference>
<protein>
    <recommendedName>
        <fullName evidence="6">Integrase catalytic domain-containing protein</fullName>
    </recommendedName>
</protein>
<dbReference type="Gene3D" id="3.30.420.10">
    <property type="entry name" value="Ribonuclease H-like superfamily/Ribonuclease H"/>
    <property type="match status" value="1"/>
</dbReference>
<evidence type="ECO:0000256" key="1">
    <source>
        <dbReference type="ARBA" id="ARBA00023268"/>
    </source>
</evidence>
<dbReference type="Gene3D" id="3.10.10.10">
    <property type="entry name" value="HIV Type 1 Reverse Transcriptase, subunit A, domain 1"/>
    <property type="match status" value="1"/>
</dbReference>
<dbReference type="GO" id="GO:0005634">
    <property type="term" value="C:nucleus"/>
    <property type="evidence" value="ECO:0007669"/>
    <property type="project" value="UniProtKB-ARBA"/>
</dbReference>
<dbReference type="InterPro" id="IPR041577">
    <property type="entry name" value="RT_RNaseH_2"/>
</dbReference>
<dbReference type="FunFam" id="1.10.340.70:FF:000001">
    <property type="entry name" value="Retrovirus-related Pol polyprotein from transposon gypsy-like Protein"/>
    <property type="match status" value="1"/>
</dbReference>
<dbReference type="AlphaFoldDB" id="A0A0B7N4H6"/>
<dbReference type="GO" id="GO:0015074">
    <property type="term" value="P:DNA integration"/>
    <property type="evidence" value="ECO:0007669"/>
    <property type="project" value="InterPro"/>
</dbReference>
<dbReference type="FunFam" id="3.10.20.370:FF:000001">
    <property type="entry name" value="Retrovirus-related Pol polyprotein from transposon 17.6-like protein"/>
    <property type="match status" value="1"/>
</dbReference>
<dbReference type="FunFam" id="3.30.70.270:FF:000020">
    <property type="entry name" value="Transposon Tf2-6 polyprotein-like Protein"/>
    <property type="match status" value="1"/>
</dbReference>
<dbReference type="InterPro" id="IPR043502">
    <property type="entry name" value="DNA/RNA_pol_sf"/>
</dbReference>
<dbReference type="InterPro" id="IPR001584">
    <property type="entry name" value="Integrase_cat-core"/>
</dbReference>
<dbReference type="OrthoDB" id="2289561at2759"/>
<dbReference type="STRING" id="35722.A0A0B7N4H6"/>
<dbReference type="Gene3D" id="3.30.70.270">
    <property type="match status" value="2"/>
</dbReference>
<name>A0A0B7N4H6_9FUNG</name>
<gene>
    <name evidence="4" type="primary">PARPA_07257.1 scaffold 26887</name>
</gene>
<keyword evidence="1" id="KW-0511">Multifunctional enzyme</keyword>
<dbReference type="Pfam" id="PF17921">
    <property type="entry name" value="Integrase_H2C2"/>
    <property type="match status" value="1"/>
</dbReference>
<dbReference type="PROSITE" id="PS50878">
    <property type="entry name" value="RT_POL"/>
    <property type="match status" value="1"/>
</dbReference>
<evidence type="ECO:0000259" key="3">
    <source>
        <dbReference type="PROSITE" id="PS50994"/>
    </source>
</evidence>
<dbReference type="Gene3D" id="1.10.340.70">
    <property type="match status" value="1"/>
</dbReference>
<dbReference type="GO" id="GO:0003824">
    <property type="term" value="F:catalytic activity"/>
    <property type="evidence" value="ECO:0007669"/>
    <property type="project" value="UniProtKB-KW"/>
</dbReference>
<dbReference type="SUPFAM" id="SSF56672">
    <property type="entry name" value="DNA/RNA polymerases"/>
    <property type="match status" value="1"/>
</dbReference>
<dbReference type="InterPro" id="IPR043128">
    <property type="entry name" value="Rev_trsase/Diguanyl_cyclase"/>
</dbReference>
<dbReference type="Pfam" id="PF00078">
    <property type="entry name" value="RVT_1"/>
    <property type="match status" value="1"/>
</dbReference>
<organism evidence="4 5">
    <name type="scientific">Parasitella parasitica</name>
    <dbReference type="NCBI Taxonomy" id="35722"/>
    <lineage>
        <taxon>Eukaryota</taxon>
        <taxon>Fungi</taxon>
        <taxon>Fungi incertae sedis</taxon>
        <taxon>Mucoromycota</taxon>
        <taxon>Mucoromycotina</taxon>
        <taxon>Mucoromycetes</taxon>
        <taxon>Mucorales</taxon>
        <taxon>Mucorineae</taxon>
        <taxon>Mucoraceae</taxon>
        <taxon>Parasitella</taxon>
    </lineage>
</organism>
<keyword evidence="5" id="KW-1185">Reference proteome</keyword>
<sequence>MIPHAANEWFKAYITQLLELGLIEPCTGPWAAAVVLVPSNAADRAPRQRKARPMTRTPKLKMNANGKALAVYTMGVAEEAKKEDHIIEDHEEIIPSWTGTALPGYQVSDVAGISHEVTSETPTVEAGKKDPYRVCVNYKPVNKVMVDSGYPIPNINFLFTLLKDTKFYAVYDCLKGFWQLPLHENSRDLSGFACSMGQFRWTRLPMGMKLSPLAWQAQMDKIFFEELMQHFICYIDDGLTYSATFEDHLIHVETVLRKAEQAGLSLSIAKCKFGYSEVKLLGYIVSRAGLQMDPAKTLRILQWPSPNNIHELNRFIGVIQYYRRFIPHLSEMLASMHALKKKNVRYEWTLTHEEHFKTLKNALTMDPIMRHPDFDKKFFLFCDASNVAIGGVLAQENETEAGLYHPIFFGSKALSDAEKKISTYEKEFLAIVYFIHFFKQYLMGKHFVVYTDQKSLQYLIKFSEDASAKVVRWQASLIAYDFDIVYKAGKLNVHADAMSRLPGTASDALSLEKVMPDYYLPLNVVRKEPDDGFENENDSNRNVKSKTIWDDLQAQQLNGAAGMKLDLYKALSDYLIGWKYPAGYSADQRKALRHQARRYHVDKQGILYKNGSGECVDRRVVVHQKDVLRVLQECHDHVLAGHQGVGPTYQRVKQKYYWPGYYDTVRAYVQAVKSVKDLVKIGIDYIYAPKTAQGHSAALVIVDYLTSWVHAEPVSTQSASSTCLGLFKWICQYGCPAQIIADNGTHFSAIEISEYMYNTFHITLNFGPPYRPQRQGKVERANQTMKSILKKYLVQYHADWDLFLPAALFVMRTMVKIDGAYSPFVLTYGRPPRISSLENEDLYWVEEEIDEEAILGRIDELVILNTRTIPDAVKKMNTYKIKMKQAYDKKAKVKVFKVRDKVMLLDHSPNRWVPRWVGPFTIAECMGKDTYRLRDDHLALPTSYHGDQLKLYKARPKVYMPLRIDRGSLKSR</sequence>
<dbReference type="InterPro" id="IPR050951">
    <property type="entry name" value="Retrovirus_Pol_polyprotein"/>
</dbReference>
<dbReference type="InterPro" id="IPR012337">
    <property type="entry name" value="RNaseH-like_sf"/>
</dbReference>
<dbReference type="EMBL" id="LN729408">
    <property type="protein sequence ID" value="CEP13208.1"/>
    <property type="molecule type" value="Genomic_DNA"/>
</dbReference>
<dbReference type="Pfam" id="PF17919">
    <property type="entry name" value="RT_RNaseH_2"/>
    <property type="match status" value="1"/>
</dbReference>
<dbReference type="CDD" id="cd01647">
    <property type="entry name" value="RT_LTR"/>
    <property type="match status" value="1"/>
</dbReference>
<dbReference type="CDD" id="cd09274">
    <property type="entry name" value="RNase_HI_RT_Ty3"/>
    <property type="match status" value="1"/>
</dbReference>
<reference evidence="4 5" key="1">
    <citation type="submission" date="2014-09" db="EMBL/GenBank/DDBJ databases">
        <authorList>
            <person name="Ellenberger Sabrina"/>
        </authorList>
    </citation>
    <scope>NUCLEOTIDE SEQUENCE [LARGE SCALE GENOMIC DNA]</scope>
    <source>
        <strain evidence="4 5">CBS 412.66</strain>
    </source>
</reference>
<proteinExistence type="predicted"/>
<dbReference type="InterPro" id="IPR036397">
    <property type="entry name" value="RNaseH_sf"/>
</dbReference>
<dbReference type="InterPro" id="IPR000477">
    <property type="entry name" value="RT_dom"/>
</dbReference>
<dbReference type="PANTHER" id="PTHR37984">
    <property type="entry name" value="PROTEIN CBG26694"/>
    <property type="match status" value="1"/>
</dbReference>
<dbReference type="Proteomes" id="UP000054107">
    <property type="component" value="Unassembled WGS sequence"/>
</dbReference>